<reference evidence="1" key="2">
    <citation type="submission" date="2025-09" db="UniProtKB">
        <authorList>
            <consortium name="Ensembl"/>
        </authorList>
    </citation>
    <scope>IDENTIFICATION</scope>
</reference>
<dbReference type="Proteomes" id="UP000694406">
    <property type="component" value="Unplaced"/>
</dbReference>
<dbReference type="Ensembl" id="ENSLLTT00000013694.1">
    <property type="protein sequence ID" value="ENSLLTP00000013185.1"/>
    <property type="gene ID" value="ENSLLTG00000010082.1"/>
</dbReference>
<protein>
    <submittedName>
        <fullName evidence="1">Uncharacterized protein</fullName>
    </submittedName>
</protein>
<proteinExistence type="predicted"/>
<keyword evidence="2" id="KW-1185">Reference proteome</keyword>
<sequence>DSLFSLIISHYLFLSPLSFINADLKNVLSSYLAFQRKTVEQRWNICFPGRGSHIQPSISPVIYSFCFVFKASYSRRGESPSLGLLQPIMKLKSR</sequence>
<reference evidence="1" key="1">
    <citation type="submission" date="2025-08" db="UniProtKB">
        <authorList>
            <consortium name="Ensembl"/>
        </authorList>
    </citation>
    <scope>IDENTIFICATION</scope>
</reference>
<evidence type="ECO:0000313" key="2">
    <source>
        <dbReference type="Proteomes" id="UP000694406"/>
    </source>
</evidence>
<accession>A0A8C5WTS3</accession>
<organism evidence="1 2">
    <name type="scientific">Laticauda laticaudata</name>
    <name type="common">Blue-ringed sea krait</name>
    <name type="synonym">Blue-lipped sea krait</name>
    <dbReference type="NCBI Taxonomy" id="8630"/>
    <lineage>
        <taxon>Eukaryota</taxon>
        <taxon>Metazoa</taxon>
        <taxon>Chordata</taxon>
        <taxon>Craniata</taxon>
        <taxon>Vertebrata</taxon>
        <taxon>Euteleostomi</taxon>
        <taxon>Lepidosauria</taxon>
        <taxon>Squamata</taxon>
        <taxon>Bifurcata</taxon>
        <taxon>Unidentata</taxon>
        <taxon>Episquamata</taxon>
        <taxon>Toxicofera</taxon>
        <taxon>Serpentes</taxon>
        <taxon>Colubroidea</taxon>
        <taxon>Elapidae</taxon>
        <taxon>Laticaudinae</taxon>
        <taxon>Laticauda</taxon>
    </lineage>
</organism>
<dbReference type="AlphaFoldDB" id="A0A8C5WTS3"/>
<evidence type="ECO:0000313" key="1">
    <source>
        <dbReference type="Ensembl" id="ENSLLTP00000013185.1"/>
    </source>
</evidence>
<name>A0A8C5WTS3_LATLA</name>